<evidence type="ECO:0000313" key="1">
    <source>
        <dbReference type="EMBL" id="KAH7940672.1"/>
    </source>
</evidence>
<proteinExistence type="predicted"/>
<keyword evidence="2" id="KW-1185">Reference proteome</keyword>
<organism evidence="1 2">
    <name type="scientific">Dermacentor silvarum</name>
    <name type="common">Tick</name>
    <dbReference type="NCBI Taxonomy" id="543639"/>
    <lineage>
        <taxon>Eukaryota</taxon>
        <taxon>Metazoa</taxon>
        <taxon>Ecdysozoa</taxon>
        <taxon>Arthropoda</taxon>
        <taxon>Chelicerata</taxon>
        <taxon>Arachnida</taxon>
        <taxon>Acari</taxon>
        <taxon>Parasitiformes</taxon>
        <taxon>Ixodida</taxon>
        <taxon>Ixodoidea</taxon>
        <taxon>Ixodidae</taxon>
        <taxon>Rhipicephalinae</taxon>
        <taxon>Dermacentor</taxon>
    </lineage>
</organism>
<dbReference type="EMBL" id="CM023476">
    <property type="protein sequence ID" value="KAH7940672.1"/>
    <property type="molecule type" value="Genomic_DNA"/>
</dbReference>
<name>A0ACB8CDA6_DERSI</name>
<protein>
    <submittedName>
        <fullName evidence="1">Uncharacterized protein</fullName>
    </submittedName>
</protein>
<dbReference type="Proteomes" id="UP000821865">
    <property type="component" value="Chromosome 7"/>
</dbReference>
<gene>
    <name evidence="1" type="ORF">HPB49_003537</name>
</gene>
<reference evidence="1" key="1">
    <citation type="submission" date="2020-05" db="EMBL/GenBank/DDBJ databases">
        <title>Large-scale comparative analyses of tick genomes elucidate their genetic diversity and vector capacities.</title>
        <authorList>
            <person name="Jia N."/>
            <person name="Wang J."/>
            <person name="Shi W."/>
            <person name="Du L."/>
            <person name="Sun Y."/>
            <person name="Zhan W."/>
            <person name="Jiang J."/>
            <person name="Wang Q."/>
            <person name="Zhang B."/>
            <person name="Ji P."/>
            <person name="Sakyi L.B."/>
            <person name="Cui X."/>
            <person name="Yuan T."/>
            <person name="Jiang B."/>
            <person name="Yang W."/>
            <person name="Lam T.T.-Y."/>
            <person name="Chang Q."/>
            <person name="Ding S."/>
            <person name="Wang X."/>
            <person name="Zhu J."/>
            <person name="Ruan X."/>
            <person name="Zhao L."/>
            <person name="Wei J."/>
            <person name="Que T."/>
            <person name="Du C."/>
            <person name="Cheng J."/>
            <person name="Dai P."/>
            <person name="Han X."/>
            <person name="Huang E."/>
            <person name="Gao Y."/>
            <person name="Liu J."/>
            <person name="Shao H."/>
            <person name="Ye R."/>
            <person name="Li L."/>
            <person name="Wei W."/>
            <person name="Wang X."/>
            <person name="Wang C."/>
            <person name="Yang T."/>
            <person name="Huo Q."/>
            <person name="Li W."/>
            <person name="Guo W."/>
            <person name="Chen H."/>
            <person name="Zhou L."/>
            <person name="Ni X."/>
            <person name="Tian J."/>
            <person name="Zhou Y."/>
            <person name="Sheng Y."/>
            <person name="Liu T."/>
            <person name="Pan Y."/>
            <person name="Xia L."/>
            <person name="Li J."/>
            <person name="Zhao F."/>
            <person name="Cao W."/>
        </authorList>
    </citation>
    <scope>NUCLEOTIDE SEQUENCE</scope>
    <source>
        <strain evidence="1">Dsil-2018</strain>
    </source>
</reference>
<sequence length="184" mass="21149">MTMEVLKVVEHVGFRVVRIVTDNHQTNVALFKRLNEDGTLYHAVPHLLREGTPLYLSFDPNHLIKNIRTNFLERELTDGNEAIRGGTSLKKLLEIQAHLLVKPVRFLTKSHVEPNNLEKMKVSRATQLFSDVVIGTLKYLQEYPQCHPDAEEFQEFSATIEFMKMVAKWYALHGIGIVRAHGPY</sequence>
<accession>A0ACB8CDA6</accession>
<comment type="caution">
    <text evidence="1">The sequence shown here is derived from an EMBL/GenBank/DDBJ whole genome shotgun (WGS) entry which is preliminary data.</text>
</comment>
<evidence type="ECO:0000313" key="2">
    <source>
        <dbReference type="Proteomes" id="UP000821865"/>
    </source>
</evidence>